<sequence length="237" mass="27243">MPLNGFEFNNRRSDNIYMLRGRSKSPFSPLEREVVKYSGGHRLKKTTRGLIEINQPVGFKVKNDEEQMQIVKWMTDWLITESWCPLKFDDEPGKVYPAVLQNDMNDFEKMATLRQGTLSFTALYAAGKEIELNLLPDRRSYFITGQRETDWTSKTTFEAPTSKYIIEEAGGGRIVLNYNFIAGDVLTIDYHKRKVLLNGENLATAIALSTVWFPLHPGTMTINATENTIMTYVERFH</sequence>
<dbReference type="Proteomes" id="UP000219356">
    <property type="component" value="Unassembled WGS sequence"/>
</dbReference>
<dbReference type="EMBL" id="OBEK01000003">
    <property type="protein sequence ID" value="SNZ14550.1"/>
    <property type="molecule type" value="Genomic_DNA"/>
</dbReference>
<dbReference type="OrthoDB" id="3078561at2"/>
<feature type="domain" description="Siphovirus-type tail component C-terminal" evidence="2">
    <location>
        <begin position="144"/>
        <end position="236"/>
    </location>
</feature>
<organism evidence="3 4">
    <name type="scientific">Terribacillus aidingensis</name>
    <dbReference type="NCBI Taxonomy" id="586416"/>
    <lineage>
        <taxon>Bacteria</taxon>
        <taxon>Bacillati</taxon>
        <taxon>Bacillota</taxon>
        <taxon>Bacilli</taxon>
        <taxon>Bacillales</taxon>
        <taxon>Bacillaceae</taxon>
        <taxon>Terribacillus</taxon>
    </lineage>
</organism>
<reference evidence="4" key="1">
    <citation type="submission" date="2017-09" db="EMBL/GenBank/DDBJ databases">
        <authorList>
            <person name="Varghese N."/>
            <person name="Submissions S."/>
        </authorList>
    </citation>
    <scope>NUCLEOTIDE SEQUENCE [LARGE SCALE GENOMIC DNA]</scope>
    <source>
        <strain evidence="4">CGMCC 1.8913</strain>
    </source>
</reference>
<evidence type="ECO:0000313" key="3">
    <source>
        <dbReference type="EMBL" id="SNZ14550.1"/>
    </source>
</evidence>
<protein>
    <submittedName>
        <fullName evidence="3">Putative phage tail component, N-terminal domain-containing protein</fullName>
    </submittedName>
</protein>
<dbReference type="NCBIfam" id="TIGR01633">
    <property type="entry name" value="phi3626_gp14_N"/>
    <property type="match status" value="1"/>
</dbReference>
<name>A0A285NYJ3_9BACI</name>
<dbReference type="InterPro" id="IPR006520">
    <property type="entry name" value="Dit_BPSPP_N"/>
</dbReference>
<dbReference type="InterPro" id="IPR008841">
    <property type="entry name" value="Siphovirus-type_tail_N"/>
</dbReference>
<feature type="domain" description="Siphovirus-type tail component RIFT-related" evidence="1">
    <location>
        <begin position="35"/>
        <end position="121"/>
    </location>
</feature>
<dbReference type="Gene3D" id="2.60.120.860">
    <property type="match status" value="1"/>
</dbReference>
<evidence type="ECO:0000259" key="2">
    <source>
        <dbReference type="Pfam" id="PF22768"/>
    </source>
</evidence>
<evidence type="ECO:0000313" key="4">
    <source>
        <dbReference type="Proteomes" id="UP000219356"/>
    </source>
</evidence>
<evidence type="ECO:0000259" key="1">
    <source>
        <dbReference type="Pfam" id="PF05709"/>
    </source>
</evidence>
<proteinExistence type="predicted"/>
<accession>A0A285NYJ3</accession>
<dbReference type="Pfam" id="PF22768">
    <property type="entry name" value="SPP1_Dit"/>
    <property type="match status" value="1"/>
</dbReference>
<dbReference type="Gene3D" id="2.40.30.200">
    <property type="match status" value="1"/>
</dbReference>
<dbReference type="Pfam" id="PF05709">
    <property type="entry name" value="Sipho_tail"/>
    <property type="match status" value="1"/>
</dbReference>
<dbReference type="InterPro" id="IPR054738">
    <property type="entry name" value="Siphovirus-type_tail_C"/>
</dbReference>
<gene>
    <name evidence="3" type="ORF">SAMN05421503_2472</name>
</gene>
<keyword evidence="4" id="KW-1185">Reference proteome</keyword>
<dbReference type="AlphaFoldDB" id="A0A285NYJ3"/>
<dbReference type="RefSeq" id="WP_097042546.1">
    <property type="nucleotide sequence ID" value="NZ_OBEK01000003.1"/>
</dbReference>